<evidence type="ECO:0000313" key="1">
    <source>
        <dbReference type="EMBL" id="SMO50294.1"/>
    </source>
</evidence>
<dbReference type="Proteomes" id="UP000317315">
    <property type="component" value="Unassembled WGS sequence"/>
</dbReference>
<dbReference type="EMBL" id="FXTM01000007">
    <property type="protein sequence ID" value="SMO50294.1"/>
    <property type="molecule type" value="Genomic_DNA"/>
</dbReference>
<dbReference type="AlphaFoldDB" id="A0A521BT10"/>
<protein>
    <submittedName>
        <fullName evidence="1">Uncharacterized protein</fullName>
    </submittedName>
</protein>
<reference evidence="1 2" key="1">
    <citation type="submission" date="2017-05" db="EMBL/GenBank/DDBJ databases">
        <authorList>
            <person name="Varghese N."/>
            <person name="Submissions S."/>
        </authorList>
    </citation>
    <scope>NUCLEOTIDE SEQUENCE [LARGE SCALE GENOMIC DNA]</scope>
    <source>
        <strain evidence="1 2">DSM 16304</strain>
    </source>
</reference>
<sequence>MLSRIRDYFKAYGYWKEPFLNFEFLGRIDVKLVHETFFLKDYEINSSYYLLGKNVRDKIEAKKVFKNLTKSWKNFLSLPNDHYLTCIVVLFNSKEEFPIDNFYEEKFLLLGIRGKIVLVGGIQRENTLIFPKKIKSREAREFLNALKASIELSS</sequence>
<dbReference type="RefSeq" id="WP_142934842.1">
    <property type="nucleotide sequence ID" value="NZ_FXTM01000007.1"/>
</dbReference>
<accession>A0A521BT10</accession>
<proteinExistence type="predicted"/>
<keyword evidence="2" id="KW-1185">Reference proteome</keyword>
<evidence type="ECO:0000313" key="2">
    <source>
        <dbReference type="Proteomes" id="UP000317315"/>
    </source>
</evidence>
<gene>
    <name evidence="1" type="ORF">SAMN06269117_10763</name>
</gene>
<organism evidence="1 2">
    <name type="scientific">Balnearium lithotrophicum</name>
    <dbReference type="NCBI Taxonomy" id="223788"/>
    <lineage>
        <taxon>Bacteria</taxon>
        <taxon>Pseudomonadati</taxon>
        <taxon>Aquificota</taxon>
        <taxon>Aquificia</taxon>
        <taxon>Desulfurobacteriales</taxon>
        <taxon>Desulfurobacteriaceae</taxon>
        <taxon>Balnearium</taxon>
    </lineage>
</organism>
<dbReference type="OrthoDB" id="15584at2"/>
<name>A0A521BT10_9BACT</name>